<dbReference type="SUPFAM" id="SSF143011">
    <property type="entry name" value="RelE-like"/>
    <property type="match status" value="1"/>
</dbReference>
<gene>
    <name evidence="1" type="ORF">RLDS_26445</name>
</gene>
<dbReference type="InterPro" id="IPR007711">
    <property type="entry name" value="HigB-1"/>
</dbReference>
<proteinExistence type="predicted"/>
<dbReference type="InterPro" id="IPR035093">
    <property type="entry name" value="RelE/ParE_toxin_dom_sf"/>
</dbReference>
<reference evidence="1 2" key="1">
    <citation type="journal article" date="2013" name="Genome Announc.">
        <title>Draft Genome Sequence of Sphingobium lactosutens Strain DS20T, Isolated from a Hexachlorocyclohexane Dumpsite.</title>
        <authorList>
            <person name="Kumar R."/>
            <person name="Dwivedi V."/>
            <person name="Negi V."/>
            <person name="Khurana J.P."/>
            <person name="Lal R."/>
        </authorList>
    </citation>
    <scope>NUCLEOTIDE SEQUENCE [LARGE SCALE GENOMIC DNA]</scope>
    <source>
        <strain evidence="1 2">DS20</strain>
    </source>
</reference>
<keyword evidence="2" id="KW-1185">Reference proteome</keyword>
<dbReference type="AlphaFoldDB" id="T0HFS9"/>
<dbReference type="OrthoDB" id="9801102at2"/>
<dbReference type="PATRIC" id="fig|1331060.3.peg.5141"/>
<sequence>MEIGSIRHKALRRFVETGRAEGLPGDVVDRLFRMMTFIIDADTLDELSTPPNYGLHPLTGDRTGTWAMTVTRNWRLTFSMNEQGALINIDLEDYH</sequence>
<accession>T0HFS9</accession>
<dbReference type="Gene3D" id="3.30.2310.20">
    <property type="entry name" value="RelE-like"/>
    <property type="match status" value="1"/>
</dbReference>
<name>T0HFS9_9SPHN</name>
<dbReference type="Proteomes" id="UP000015531">
    <property type="component" value="Unassembled WGS sequence"/>
</dbReference>
<comment type="caution">
    <text evidence="1">The sequence shown here is derived from an EMBL/GenBank/DDBJ whole genome shotgun (WGS) entry which is preliminary data.</text>
</comment>
<dbReference type="EMBL" id="ATDP01000109">
    <property type="protein sequence ID" value="EQB10978.1"/>
    <property type="molecule type" value="Genomic_DNA"/>
</dbReference>
<protein>
    <submittedName>
        <fullName evidence="1">Plasmid maintenance system killer protein</fullName>
    </submittedName>
</protein>
<evidence type="ECO:0000313" key="2">
    <source>
        <dbReference type="Proteomes" id="UP000015531"/>
    </source>
</evidence>
<dbReference type="eggNOG" id="COG3549">
    <property type="taxonomic scope" value="Bacteria"/>
</dbReference>
<organism evidence="1 2">
    <name type="scientific">Sphingobium lactosutens DS20</name>
    <dbReference type="NCBI Taxonomy" id="1331060"/>
    <lineage>
        <taxon>Bacteria</taxon>
        <taxon>Pseudomonadati</taxon>
        <taxon>Pseudomonadota</taxon>
        <taxon>Alphaproteobacteria</taxon>
        <taxon>Sphingomonadales</taxon>
        <taxon>Sphingomonadaceae</taxon>
        <taxon>Sphingobium</taxon>
    </lineage>
</organism>
<dbReference type="Pfam" id="PF05015">
    <property type="entry name" value="HigB-like_toxin"/>
    <property type="match status" value="1"/>
</dbReference>
<dbReference type="RefSeq" id="WP_021228720.1">
    <property type="nucleotide sequence ID" value="NZ_ATDP01000109.1"/>
</dbReference>
<evidence type="ECO:0000313" key="1">
    <source>
        <dbReference type="EMBL" id="EQB10978.1"/>
    </source>
</evidence>